<dbReference type="Proteomes" id="UP001589828">
    <property type="component" value="Unassembled WGS sequence"/>
</dbReference>
<name>A0ABV6LFK5_9SPHI</name>
<proteinExistence type="predicted"/>
<accession>A0ABV6LFK5</accession>
<organism evidence="1 2">
    <name type="scientific">Mucilaginibacter angelicae</name>
    <dbReference type="NCBI Taxonomy" id="869718"/>
    <lineage>
        <taxon>Bacteria</taxon>
        <taxon>Pseudomonadati</taxon>
        <taxon>Bacteroidota</taxon>
        <taxon>Sphingobacteriia</taxon>
        <taxon>Sphingobacteriales</taxon>
        <taxon>Sphingobacteriaceae</taxon>
        <taxon>Mucilaginibacter</taxon>
    </lineage>
</organism>
<evidence type="ECO:0000313" key="1">
    <source>
        <dbReference type="EMBL" id="MFC0518257.1"/>
    </source>
</evidence>
<dbReference type="EMBL" id="JBHLTS010000078">
    <property type="protein sequence ID" value="MFC0518257.1"/>
    <property type="molecule type" value="Genomic_DNA"/>
</dbReference>
<sequence length="48" mass="5313">MQAYISIQGFGVHHVFFADDLGIASIFYGLKSKLGEAKYQHISLVIAQ</sequence>
<gene>
    <name evidence="1" type="ORF">ACFFGT_28845</name>
</gene>
<dbReference type="RefSeq" id="WP_377025983.1">
    <property type="nucleotide sequence ID" value="NZ_JBHLTS010000078.1"/>
</dbReference>
<protein>
    <submittedName>
        <fullName evidence="1">Uncharacterized protein</fullName>
    </submittedName>
</protein>
<evidence type="ECO:0000313" key="2">
    <source>
        <dbReference type="Proteomes" id="UP001589828"/>
    </source>
</evidence>
<reference evidence="1 2" key="1">
    <citation type="submission" date="2024-09" db="EMBL/GenBank/DDBJ databases">
        <authorList>
            <person name="Sun Q."/>
            <person name="Mori K."/>
        </authorList>
    </citation>
    <scope>NUCLEOTIDE SEQUENCE [LARGE SCALE GENOMIC DNA]</scope>
    <source>
        <strain evidence="1 2">NCAIM B.02415</strain>
    </source>
</reference>
<keyword evidence="2" id="KW-1185">Reference proteome</keyword>
<comment type="caution">
    <text evidence="1">The sequence shown here is derived from an EMBL/GenBank/DDBJ whole genome shotgun (WGS) entry which is preliminary data.</text>
</comment>